<dbReference type="Proteomes" id="UP001446871">
    <property type="component" value="Unassembled WGS sequence"/>
</dbReference>
<evidence type="ECO:0000256" key="2">
    <source>
        <dbReference type="SAM" id="SignalP"/>
    </source>
</evidence>
<feature type="chain" id="PRO_5046073039" evidence="2">
    <location>
        <begin position="26"/>
        <end position="190"/>
    </location>
</feature>
<proteinExistence type="predicted"/>
<dbReference type="EMBL" id="JAQQWM010000008">
    <property type="protein sequence ID" value="KAK8053014.1"/>
    <property type="molecule type" value="Genomic_DNA"/>
</dbReference>
<keyword evidence="2" id="KW-0732">Signal</keyword>
<feature type="region of interest" description="Disordered" evidence="1">
    <location>
        <begin position="139"/>
        <end position="166"/>
    </location>
</feature>
<organism evidence="3 4">
    <name type="scientific">Apiospora saccharicola</name>
    <dbReference type="NCBI Taxonomy" id="335842"/>
    <lineage>
        <taxon>Eukaryota</taxon>
        <taxon>Fungi</taxon>
        <taxon>Dikarya</taxon>
        <taxon>Ascomycota</taxon>
        <taxon>Pezizomycotina</taxon>
        <taxon>Sordariomycetes</taxon>
        <taxon>Xylariomycetidae</taxon>
        <taxon>Amphisphaeriales</taxon>
        <taxon>Apiosporaceae</taxon>
        <taxon>Apiospora</taxon>
    </lineage>
</organism>
<name>A0ABR1U506_9PEZI</name>
<feature type="signal peptide" evidence="2">
    <location>
        <begin position="1"/>
        <end position="25"/>
    </location>
</feature>
<evidence type="ECO:0000313" key="3">
    <source>
        <dbReference type="EMBL" id="KAK8053014.1"/>
    </source>
</evidence>
<gene>
    <name evidence="3" type="ORF">PG996_012315</name>
</gene>
<accession>A0ABR1U506</accession>
<evidence type="ECO:0000313" key="4">
    <source>
        <dbReference type="Proteomes" id="UP001446871"/>
    </source>
</evidence>
<sequence length="190" mass="21848">MTKERLMKAFMLFRIMCTMFPILHTHDNPSSPLSSKGDDQGNKRNRLLLARATPMHDFADMLDIESWLKRQGKPIIEHFFKLVTLPFDDCPKHNGKPAMQGKCNAYDEFIMTAGLGHLIRILRGQGFRYVEHLDWVQTHDDKARRQPPRTPGSARPGRRFFPRPSAGYVRRRVSDPIEPLVKHSQIASSG</sequence>
<keyword evidence="4" id="KW-1185">Reference proteome</keyword>
<evidence type="ECO:0000256" key="1">
    <source>
        <dbReference type="SAM" id="MobiDB-lite"/>
    </source>
</evidence>
<protein>
    <submittedName>
        <fullName evidence="3">Uncharacterized protein</fullName>
    </submittedName>
</protein>
<reference evidence="3 4" key="1">
    <citation type="submission" date="2023-01" db="EMBL/GenBank/DDBJ databases">
        <title>Analysis of 21 Apiospora genomes using comparative genomics revels a genus with tremendous synthesis potential of carbohydrate active enzymes and secondary metabolites.</title>
        <authorList>
            <person name="Sorensen T."/>
        </authorList>
    </citation>
    <scope>NUCLEOTIDE SEQUENCE [LARGE SCALE GENOMIC DNA]</scope>
    <source>
        <strain evidence="3 4">CBS 83171</strain>
    </source>
</reference>
<comment type="caution">
    <text evidence="3">The sequence shown here is derived from an EMBL/GenBank/DDBJ whole genome shotgun (WGS) entry which is preliminary data.</text>
</comment>